<evidence type="ECO:0000259" key="2">
    <source>
        <dbReference type="Pfam" id="PF07085"/>
    </source>
</evidence>
<dbReference type="OrthoDB" id="9800356at2"/>
<accession>A0A419VXG5</accession>
<dbReference type="AlphaFoldDB" id="A0A419VXG5"/>
<protein>
    <submittedName>
        <fullName evidence="3">DRTGG domain-containing protein</fullName>
    </submittedName>
</protein>
<dbReference type="InterPro" id="IPR010766">
    <property type="entry name" value="DRTGG"/>
</dbReference>
<evidence type="ECO:0000313" key="3">
    <source>
        <dbReference type="EMBL" id="RKD87896.1"/>
    </source>
</evidence>
<proteinExistence type="predicted"/>
<evidence type="ECO:0000256" key="1">
    <source>
        <dbReference type="ARBA" id="ARBA00011643"/>
    </source>
</evidence>
<dbReference type="SUPFAM" id="SSF75138">
    <property type="entry name" value="HprK N-terminal domain-like"/>
    <property type="match status" value="1"/>
</dbReference>
<comment type="subunit">
    <text evidence="1">Homohexamer.</text>
</comment>
<feature type="domain" description="DRTGG" evidence="2">
    <location>
        <begin position="5"/>
        <end position="105"/>
    </location>
</feature>
<dbReference type="RefSeq" id="WP_120274912.1">
    <property type="nucleotide sequence ID" value="NZ_RAPN01000003.1"/>
</dbReference>
<dbReference type="Gene3D" id="3.40.1390.20">
    <property type="entry name" value="HprK N-terminal domain-like"/>
    <property type="match status" value="1"/>
</dbReference>
<keyword evidence="4" id="KW-1185">Reference proteome</keyword>
<gene>
    <name evidence="3" type="ORF">BC643_3904</name>
</gene>
<comment type="caution">
    <text evidence="3">The sequence shown here is derived from an EMBL/GenBank/DDBJ whole genome shotgun (WGS) entry which is preliminary data.</text>
</comment>
<dbReference type="Pfam" id="PF07085">
    <property type="entry name" value="DRTGG"/>
    <property type="match status" value="1"/>
</dbReference>
<dbReference type="EMBL" id="RAPN01000003">
    <property type="protein sequence ID" value="RKD87896.1"/>
    <property type="molecule type" value="Genomic_DNA"/>
</dbReference>
<dbReference type="Proteomes" id="UP000283387">
    <property type="component" value="Unassembled WGS sequence"/>
</dbReference>
<reference evidence="3 4" key="1">
    <citation type="submission" date="2018-09" db="EMBL/GenBank/DDBJ databases">
        <title>Genomic Encyclopedia of Archaeal and Bacterial Type Strains, Phase II (KMG-II): from individual species to whole genera.</title>
        <authorList>
            <person name="Goeker M."/>
        </authorList>
    </citation>
    <scope>NUCLEOTIDE SEQUENCE [LARGE SCALE GENOMIC DNA]</scope>
    <source>
        <strain evidence="3 4">DSM 27148</strain>
    </source>
</reference>
<sequence>MKVSEIIDQLGLKVVSGGKGLDREISGAYVSDLLSDVMGNAHEGQVWITLQVHQNVMAIASLKDMAAVILVKDLKANENTIHHSNEEQIPILSSSLSTFEIAGKLYALLNGQ</sequence>
<name>A0A419VXG5_9BACT</name>
<dbReference type="InterPro" id="IPR028979">
    <property type="entry name" value="Ser_kin/Pase_Hpr-like_N_sf"/>
</dbReference>
<evidence type="ECO:0000313" key="4">
    <source>
        <dbReference type="Proteomes" id="UP000283387"/>
    </source>
</evidence>
<organism evidence="3 4">
    <name type="scientific">Mangrovibacterium diazotrophicum</name>
    <dbReference type="NCBI Taxonomy" id="1261403"/>
    <lineage>
        <taxon>Bacteria</taxon>
        <taxon>Pseudomonadati</taxon>
        <taxon>Bacteroidota</taxon>
        <taxon>Bacteroidia</taxon>
        <taxon>Marinilabiliales</taxon>
        <taxon>Prolixibacteraceae</taxon>
        <taxon>Mangrovibacterium</taxon>
    </lineage>
</organism>